<dbReference type="InterPro" id="IPR036426">
    <property type="entry name" value="Bulb-type_lectin_dom_sf"/>
</dbReference>
<feature type="domain" description="Bulb-type lectin" evidence="1">
    <location>
        <begin position="3"/>
        <end position="115"/>
    </location>
</feature>
<dbReference type="Proteomes" id="UP000037904">
    <property type="component" value="Unassembled WGS sequence"/>
</dbReference>
<accession>A0A0M9ETK7</accession>
<dbReference type="PROSITE" id="PS50927">
    <property type="entry name" value="BULB_LECTIN"/>
    <property type="match status" value="1"/>
</dbReference>
<organism evidence="2 3">
    <name type="scientific">Fusarium langsethiae</name>
    <dbReference type="NCBI Taxonomy" id="179993"/>
    <lineage>
        <taxon>Eukaryota</taxon>
        <taxon>Fungi</taxon>
        <taxon>Dikarya</taxon>
        <taxon>Ascomycota</taxon>
        <taxon>Pezizomycotina</taxon>
        <taxon>Sordariomycetes</taxon>
        <taxon>Hypocreomycetidae</taxon>
        <taxon>Hypocreales</taxon>
        <taxon>Nectriaceae</taxon>
        <taxon>Fusarium</taxon>
    </lineage>
</organism>
<dbReference type="SUPFAM" id="SSF51110">
    <property type="entry name" value="alpha-D-mannose-specific plant lectins"/>
    <property type="match status" value="1"/>
</dbReference>
<proteinExistence type="predicted"/>
<evidence type="ECO:0000313" key="2">
    <source>
        <dbReference type="EMBL" id="KPA39533.1"/>
    </source>
</evidence>
<evidence type="ECO:0000313" key="3">
    <source>
        <dbReference type="Proteomes" id="UP000037904"/>
    </source>
</evidence>
<dbReference type="Gene3D" id="2.90.10.10">
    <property type="entry name" value="Bulb-type lectin domain"/>
    <property type="match status" value="2"/>
</dbReference>
<dbReference type="EMBL" id="JXCE01000188">
    <property type="protein sequence ID" value="KPA39533.1"/>
    <property type="molecule type" value="Genomic_DNA"/>
</dbReference>
<gene>
    <name evidence="2" type="ORF">FLAG1_07620</name>
</gene>
<dbReference type="AlphaFoldDB" id="A0A0M9ETK7"/>
<protein>
    <submittedName>
        <fullName evidence="2">Lectin</fullName>
    </submittedName>
</protein>
<name>A0A0M9ETK7_FUSLA</name>
<dbReference type="OrthoDB" id="1884773at2759"/>
<comment type="caution">
    <text evidence="2">The sequence shown here is derived from an EMBL/GenBank/DDBJ whole genome shotgun (WGS) entry which is preliminary data.</text>
</comment>
<dbReference type="InterPro" id="IPR001480">
    <property type="entry name" value="Bulb-type_lectin_dom"/>
</dbReference>
<evidence type="ECO:0000259" key="1">
    <source>
        <dbReference type="PROSITE" id="PS50927"/>
    </source>
</evidence>
<keyword evidence="3" id="KW-1185">Reference proteome</keyword>
<sequence length="119" mass="12976">MGYGTLDNGNWLMVGMSIFSKDRSVELRMQDDGKLAVYNGTRCTWQSTDQQIKNAKGAIMQGDGNLCIYDNNGKATWHTNTAAPSGDNQTFLAVQDDGELVLYKNGGSTTIWSSSKGKN</sequence>
<dbReference type="SMART" id="SM00108">
    <property type="entry name" value="B_lectin"/>
    <property type="match status" value="1"/>
</dbReference>
<reference evidence="2 3" key="1">
    <citation type="submission" date="2015-04" db="EMBL/GenBank/DDBJ databases">
        <title>The draft genome sequence of Fusarium langsethiae, a T-2/HT-2 mycotoxin producer.</title>
        <authorList>
            <person name="Lysoe E."/>
            <person name="Divon H.H."/>
            <person name="Terzi V."/>
            <person name="Orru L."/>
            <person name="Lamontanara A."/>
            <person name="Kolseth A.-K."/>
            <person name="Frandsen R.J."/>
            <person name="Nielsen K."/>
            <person name="Thrane U."/>
        </authorList>
    </citation>
    <scope>NUCLEOTIDE SEQUENCE [LARGE SCALE GENOMIC DNA]</scope>
    <source>
        <strain evidence="2 3">Fl201059</strain>
    </source>
</reference>